<protein>
    <submittedName>
        <fullName evidence="1">Uncharacterized protein</fullName>
    </submittedName>
</protein>
<organism evidence="1 2">
    <name type="scientific">Microscilla marina ATCC 23134</name>
    <dbReference type="NCBI Taxonomy" id="313606"/>
    <lineage>
        <taxon>Bacteria</taxon>
        <taxon>Pseudomonadati</taxon>
        <taxon>Bacteroidota</taxon>
        <taxon>Cytophagia</taxon>
        <taxon>Cytophagales</taxon>
        <taxon>Microscillaceae</taxon>
        <taxon>Microscilla</taxon>
    </lineage>
</organism>
<gene>
    <name evidence="1" type="ORF">M23134_01030</name>
</gene>
<name>A1ZFD2_MICM2</name>
<keyword evidence="2" id="KW-1185">Reference proteome</keyword>
<reference evidence="1 2" key="1">
    <citation type="submission" date="2007-01" db="EMBL/GenBank/DDBJ databases">
        <authorList>
            <person name="Haygood M."/>
            <person name="Podell S."/>
            <person name="Anderson C."/>
            <person name="Hopkinson B."/>
            <person name="Roe K."/>
            <person name="Barbeau K."/>
            <person name="Gaasterland T."/>
            <person name="Ferriera S."/>
            <person name="Johnson J."/>
            <person name="Kravitz S."/>
            <person name="Beeson K."/>
            <person name="Sutton G."/>
            <person name="Rogers Y.-H."/>
            <person name="Friedman R."/>
            <person name="Frazier M."/>
            <person name="Venter J.C."/>
        </authorList>
    </citation>
    <scope>NUCLEOTIDE SEQUENCE [LARGE SCALE GENOMIC DNA]</scope>
    <source>
        <strain evidence="1 2">ATCC 23134</strain>
    </source>
</reference>
<accession>A1ZFD2</accession>
<evidence type="ECO:0000313" key="2">
    <source>
        <dbReference type="Proteomes" id="UP000004095"/>
    </source>
</evidence>
<dbReference type="Proteomes" id="UP000004095">
    <property type="component" value="Unassembled WGS sequence"/>
</dbReference>
<proteinExistence type="predicted"/>
<evidence type="ECO:0000313" key="1">
    <source>
        <dbReference type="EMBL" id="EAY30706.1"/>
    </source>
</evidence>
<dbReference type="AlphaFoldDB" id="A1ZFD2"/>
<comment type="caution">
    <text evidence="1">The sequence shown here is derived from an EMBL/GenBank/DDBJ whole genome shotgun (WGS) entry which is preliminary data.</text>
</comment>
<sequence>MQHCCICNIDAFLTLFSFQSFIWQEKVGEVLSSLVDIDG</sequence>
<dbReference type="EMBL" id="AAWS01000005">
    <property type="protein sequence ID" value="EAY30706.1"/>
    <property type="molecule type" value="Genomic_DNA"/>
</dbReference>